<keyword evidence="3" id="KW-0255">Endonuclease</keyword>
<evidence type="ECO:0000259" key="1">
    <source>
        <dbReference type="Pfam" id="PF13391"/>
    </source>
</evidence>
<dbReference type="Pfam" id="PF13391">
    <property type="entry name" value="HNH_2"/>
    <property type="match status" value="1"/>
</dbReference>
<dbReference type="Proteomes" id="UP000290870">
    <property type="component" value="Unassembled WGS sequence"/>
</dbReference>
<evidence type="ECO:0000259" key="2">
    <source>
        <dbReference type="Pfam" id="PF20277"/>
    </source>
</evidence>
<protein>
    <submittedName>
        <fullName evidence="3">HNH endonuclease</fullName>
    </submittedName>
</protein>
<organism evidence="3 4">
    <name type="scientific">Arcobacter cloacae</name>
    <dbReference type="NCBI Taxonomy" id="1054034"/>
    <lineage>
        <taxon>Bacteria</taxon>
        <taxon>Pseudomonadati</taxon>
        <taxon>Campylobacterota</taxon>
        <taxon>Epsilonproteobacteria</taxon>
        <taxon>Campylobacterales</taxon>
        <taxon>Arcobacteraceae</taxon>
        <taxon>Arcobacter</taxon>
    </lineage>
</organism>
<feature type="domain" description="ABC-three component systems C-terminal" evidence="2">
    <location>
        <begin position="115"/>
        <end position="251"/>
    </location>
</feature>
<evidence type="ECO:0000313" key="3">
    <source>
        <dbReference type="EMBL" id="RXJ85361.1"/>
    </source>
</evidence>
<dbReference type="GO" id="GO:0004519">
    <property type="term" value="F:endonuclease activity"/>
    <property type="evidence" value="ECO:0007669"/>
    <property type="project" value="UniProtKB-KW"/>
</dbReference>
<dbReference type="InterPro" id="IPR046921">
    <property type="entry name" value="ABC-3C_CTD11"/>
</dbReference>
<gene>
    <name evidence="3" type="ORF">CRU90_01935</name>
</gene>
<proteinExistence type="predicted"/>
<evidence type="ECO:0000313" key="4">
    <source>
        <dbReference type="Proteomes" id="UP000290870"/>
    </source>
</evidence>
<dbReference type="RefSeq" id="WP_128985585.1">
    <property type="nucleotide sequence ID" value="NZ_PDJZ01000002.1"/>
</dbReference>
<name>A0A4Q0ZJL7_9BACT</name>
<dbReference type="AlphaFoldDB" id="A0A4Q0ZJL7"/>
<sequence length="256" mass="30146">MSNARKKYTENQYIILFNEVDGLCPICSIKLIYEKANKLNKRVNLAHIYPHSPTLEEAKLLENVERLSDDVDNIKNIIWLCPNCHEKFDKPRTLEGYNEILNIKKKILQKREIEEEFNSYQIEEEIKKILNILSEDSYDNEEANLEFNPITIDSKLNETIKPLTKNKIKNNVRDFFHIVKKEFKNIDAIKVNKATLIAQQIKVFYLKTMDKNSNQEDIFNYLVSWLNKKTQISEDASSIVISYFIQNCEVFDVVTE</sequence>
<feature type="domain" description="HNH nuclease" evidence="1">
    <location>
        <begin position="24"/>
        <end position="90"/>
    </location>
</feature>
<reference evidence="3 4" key="1">
    <citation type="submission" date="2017-10" db="EMBL/GenBank/DDBJ databases">
        <title>Genomics of the genus Arcobacter.</title>
        <authorList>
            <person name="Perez-Cataluna A."/>
            <person name="Figueras M.J."/>
        </authorList>
    </citation>
    <scope>NUCLEOTIDE SEQUENCE [LARGE SCALE GENOMIC DNA]</scope>
    <source>
        <strain evidence="3 4">F26</strain>
    </source>
</reference>
<dbReference type="InterPro" id="IPR003615">
    <property type="entry name" value="HNH_nuc"/>
</dbReference>
<comment type="caution">
    <text evidence="3">The sequence shown here is derived from an EMBL/GenBank/DDBJ whole genome shotgun (WGS) entry which is preliminary data.</text>
</comment>
<dbReference type="Pfam" id="PF20277">
    <property type="entry name" value="CTD11"/>
    <property type="match status" value="1"/>
</dbReference>
<dbReference type="OrthoDB" id="9790459at2"/>
<accession>A0A4Q0ZJL7</accession>
<dbReference type="EMBL" id="PDJZ01000002">
    <property type="protein sequence ID" value="RXJ85361.1"/>
    <property type="molecule type" value="Genomic_DNA"/>
</dbReference>
<keyword evidence="3" id="KW-0378">Hydrolase</keyword>
<keyword evidence="3" id="KW-0540">Nuclease</keyword>